<feature type="region of interest" description="Disordered" evidence="7">
    <location>
        <begin position="410"/>
        <end position="442"/>
    </location>
</feature>
<dbReference type="PANTHER" id="PTHR22852:SF0">
    <property type="entry name" value="DENTICLELESS PROTEIN HOMOLOG"/>
    <property type="match status" value="1"/>
</dbReference>
<evidence type="ECO:0000256" key="4">
    <source>
        <dbReference type="ARBA" id="ARBA00022786"/>
    </source>
</evidence>
<dbReference type="GO" id="GO:0030674">
    <property type="term" value="F:protein-macromolecule adaptor activity"/>
    <property type="evidence" value="ECO:0007669"/>
    <property type="project" value="TreeGrafter"/>
</dbReference>
<accession>A0AAD9Z9R1</accession>
<dbReference type="AlphaFoldDB" id="A0AAD9Z9R1"/>
<dbReference type="GO" id="GO:0043161">
    <property type="term" value="P:proteasome-mediated ubiquitin-dependent protein catabolic process"/>
    <property type="evidence" value="ECO:0007669"/>
    <property type="project" value="TreeGrafter"/>
</dbReference>
<sequence length="728" mass="80219">MEDRTPIGSQENVLSSRAASIDGDLASSPILPPPRDHQSSKPRKAPTITPRSFTRFFTPKSSLERGERIGASRQALRDITASASNRKGRRTPTKDTVQIYGENSRGTARISKTRKRKIPDSSDVTPERSSPLKRIRNQSLEIAEDDSDAESAGSREEIEGHLQRLGRSKKKIHNVVQPIAGSKYRSPLGRDLRREIGAYGMIGKARSFHHRLAGAKDWQYETTNFFTRPEDAYVCMNVAAPADHTIPFCTASCNTNSLVAIGDEDGGVRLLESAKDEKPGFTKAYLAFRPHNNAILDLAFSPDDLLLATASGDQSSQIIDMPSQRTTYSLNGHVSSVKQVCFQPGSSNVIATSSRDGSVQMWDLRCKGFDAPVRDIRVSLEPAATDPTRTPTNHKMTWARSVNTIIEAHANRQPPPSNPAPANKATPSFDAPSKTESPGRRGDVSITALSFLQPGREHLLITASEANASVKLWDLRTTHNHRRSRASPLSTTRQPESHNKHRHFGLTSLSLSGDGGRLYTLCRDNTVYAYSTSHLILGHAPELSKSSSKFRRSGGPEKEGLGPIYGFRHPKFHATTFYVKSTLRPADDDKSELLAVGSSDGCIVVFPTNERYMQRSNHQRIRHSDSPFPRPRPALTRTDSGTGLSTRLEDTIPIYQHGSALIRGHSREVTGLSWTPSGELVTVGDDFAARCWREGADARDLRVGGEKEGRRWGCGWAEAAEEWDDYDG</sequence>
<feature type="region of interest" description="Disordered" evidence="7">
    <location>
        <begin position="479"/>
        <end position="501"/>
    </location>
</feature>
<feature type="region of interest" description="Disordered" evidence="7">
    <location>
        <begin position="1"/>
        <end position="158"/>
    </location>
</feature>
<feature type="compositionally biased region" description="Polar residues" evidence="7">
    <location>
        <begin position="7"/>
        <end position="18"/>
    </location>
</feature>
<evidence type="ECO:0000313" key="9">
    <source>
        <dbReference type="Proteomes" id="UP001276659"/>
    </source>
</evidence>
<gene>
    <name evidence="8" type="ORF">OEA41_001430</name>
</gene>
<feature type="repeat" description="WD" evidence="6">
    <location>
        <begin position="288"/>
        <end position="329"/>
    </location>
</feature>
<proteinExistence type="inferred from homology"/>
<organism evidence="8 9">
    <name type="scientific">Lepraria neglecta</name>
    <dbReference type="NCBI Taxonomy" id="209136"/>
    <lineage>
        <taxon>Eukaryota</taxon>
        <taxon>Fungi</taxon>
        <taxon>Dikarya</taxon>
        <taxon>Ascomycota</taxon>
        <taxon>Pezizomycotina</taxon>
        <taxon>Lecanoromycetes</taxon>
        <taxon>OSLEUM clade</taxon>
        <taxon>Lecanoromycetidae</taxon>
        <taxon>Lecanorales</taxon>
        <taxon>Lecanorineae</taxon>
        <taxon>Stereocaulaceae</taxon>
        <taxon>Lepraria</taxon>
    </lineage>
</organism>
<protein>
    <recommendedName>
        <fullName evidence="10">WD40 repeat-like protein</fullName>
    </recommendedName>
</protein>
<dbReference type="Gene3D" id="2.130.10.10">
    <property type="entry name" value="YVTN repeat-like/Quinoprotein amine dehydrogenase"/>
    <property type="match status" value="3"/>
</dbReference>
<evidence type="ECO:0008006" key="10">
    <source>
        <dbReference type="Google" id="ProtNLM"/>
    </source>
</evidence>
<dbReference type="SMART" id="SM00320">
    <property type="entry name" value="WD40"/>
    <property type="match status" value="5"/>
</dbReference>
<evidence type="ECO:0000256" key="2">
    <source>
        <dbReference type="ARBA" id="ARBA00022574"/>
    </source>
</evidence>
<dbReference type="PROSITE" id="PS50082">
    <property type="entry name" value="WD_REPEATS_2"/>
    <property type="match status" value="3"/>
</dbReference>
<name>A0AAD9Z9R1_9LECA</name>
<dbReference type="PROSITE" id="PS50294">
    <property type="entry name" value="WD_REPEATS_REGION"/>
    <property type="match status" value="1"/>
</dbReference>
<keyword evidence="9" id="KW-1185">Reference proteome</keyword>
<dbReference type="EMBL" id="JASNWA010000006">
    <property type="protein sequence ID" value="KAK3174186.1"/>
    <property type="molecule type" value="Genomic_DNA"/>
</dbReference>
<dbReference type="InterPro" id="IPR015943">
    <property type="entry name" value="WD40/YVTN_repeat-like_dom_sf"/>
</dbReference>
<dbReference type="PROSITE" id="PS00678">
    <property type="entry name" value="WD_REPEATS_1"/>
    <property type="match status" value="1"/>
</dbReference>
<reference evidence="8" key="1">
    <citation type="submission" date="2022-11" db="EMBL/GenBank/DDBJ databases">
        <title>Chromosomal genome sequence assembly and mating type (MAT) locus characterization of the leprose asexual lichenized fungus Lepraria neglecta (Nyl.) Erichsen.</title>
        <authorList>
            <person name="Allen J.L."/>
            <person name="Pfeffer B."/>
        </authorList>
    </citation>
    <scope>NUCLEOTIDE SEQUENCE</scope>
    <source>
        <strain evidence="8">Allen 5258</strain>
    </source>
</reference>
<dbReference type="GO" id="GO:0005634">
    <property type="term" value="C:nucleus"/>
    <property type="evidence" value="ECO:0007669"/>
    <property type="project" value="TreeGrafter"/>
</dbReference>
<feature type="repeat" description="WD" evidence="6">
    <location>
        <begin position="330"/>
        <end position="365"/>
    </location>
</feature>
<evidence type="ECO:0000256" key="6">
    <source>
        <dbReference type="PROSITE-ProRule" id="PRU00221"/>
    </source>
</evidence>
<keyword evidence="4" id="KW-0833">Ubl conjugation pathway</keyword>
<dbReference type="InterPro" id="IPR036322">
    <property type="entry name" value="WD40_repeat_dom_sf"/>
</dbReference>
<evidence type="ECO:0000256" key="1">
    <source>
        <dbReference type="ARBA" id="ARBA00004906"/>
    </source>
</evidence>
<feature type="repeat" description="WD" evidence="6">
    <location>
        <begin position="662"/>
        <end position="692"/>
    </location>
</feature>
<dbReference type="Proteomes" id="UP001276659">
    <property type="component" value="Unassembled WGS sequence"/>
</dbReference>
<comment type="similarity">
    <text evidence="5">Belongs to the WD repeat cdt2 family.</text>
</comment>
<dbReference type="PANTHER" id="PTHR22852">
    <property type="entry name" value="LETHAL 2 DENTICLELESS PROTEIN RETINOIC ACID-REGULATED NUCLEAR MATRIX-ASSOCIATED PROTEIN"/>
    <property type="match status" value="1"/>
</dbReference>
<evidence type="ECO:0000256" key="7">
    <source>
        <dbReference type="SAM" id="MobiDB-lite"/>
    </source>
</evidence>
<dbReference type="InterPro" id="IPR001680">
    <property type="entry name" value="WD40_rpt"/>
</dbReference>
<keyword evidence="2 6" id="KW-0853">WD repeat</keyword>
<dbReference type="SUPFAM" id="SSF50978">
    <property type="entry name" value="WD40 repeat-like"/>
    <property type="match status" value="1"/>
</dbReference>
<keyword evidence="3" id="KW-0677">Repeat</keyword>
<evidence type="ECO:0000256" key="5">
    <source>
        <dbReference type="ARBA" id="ARBA00038344"/>
    </source>
</evidence>
<dbReference type="InterPro" id="IPR051865">
    <property type="entry name" value="WD-repeat_CDT2_adapter"/>
</dbReference>
<feature type="region of interest" description="Disordered" evidence="7">
    <location>
        <begin position="616"/>
        <end position="643"/>
    </location>
</feature>
<evidence type="ECO:0000256" key="3">
    <source>
        <dbReference type="ARBA" id="ARBA00022737"/>
    </source>
</evidence>
<comment type="pathway">
    <text evidence="1">Protein modification; protein ubiquitination.</text>
</comment>
<dbReference type="Pfam" id="PF00400">
    <property type="entry name" value="WD40"/>
    <property type="match status" value="3"/>
</dbReference>
<evidence type="ECO:0000313" key="8">
    <source>
        <dbReference type="EMBL" id="KAK3174186.1"/>
    </source>
</evidence>
<comment type="caution">
    <text evidence="8">The sequence shown here is derived from an EMBL/GenBank/DDBJ whole genome shotgun (WGS) entry which is preliminary data.</text>
</comment>
<dbReference type="InterPro" id="IPR019775">
    <property type="entry name" value="WD40_repeat_CS"/>
</dbReference>